<dbReference type="InterPro" id="IPR036296">
    <property type="entry name" value="SKP1-like_dim_sf"/>
</dbReference>
<sequence length="159" mass="18090">MSNCTPAEQMNFLTTSDGEEFLVTEALTTMSQTICDLIKDSCAEVNIELSTITGDILEMVIKYCDIHVFKQKRTKPCKTPDGSPIMLTEKEIENWDKEFINVDVKTVFDLGMASCYLHIPQLEDLASKKLDEELRKSLKNLFILEKITEELVKIAIDFS</sequence>
<dbReference type="EMBL" id="SWLB01000002">
    <property type="protein sequence ID" value="KAF3340902.1"/>
    <property type="molecule type" value="Genomic_DNA"/>
</dbReference>
<dbReference type="GO" id="GO:0009867">
    <property type="term" value="P:jasmonic acid mediated signaling pathway"/>
    <property type="evidence" value="ECO:0007669"/>
    <property type="project" value="UniProtKB-ARBA"/>
</dbReference>
<evidence type="ECO:0000313" key="5">
    <source>
        <dbReference type="EMBL" id="KAF3340902.1"/>
    </source>
</evidence>
<protein>
    <submittedName>
        <fullName evidence="5">SKP1-like protein 4</fullName>
    </submittedName>
</protein>
<dbReference type="Gene3D" id="3.30.710.10">
    <property type="entry name" value="Potassium Channel Kv1.1, Chain A"/>
    <property type="match status" value="1"/>
</dbReference>
<accession>A0A833VHQ3</accession>
<dbReference type="Pfam" id="PF03931">
    <property type="entry name" value="Skp1_POZ"/>
    <property type="match status" value="1"/>
</dbReference>
<dbReference type="SUPFAM" id="SSF54695">
    <property type="entry name" value="POZ domain"/>
    <property type="match status" value="1"/>
</dbReference>
<dbReference type="Proteomes" id="UP000623129">
    <property type="component" value="Unassembled WGS sequence"/>
</dbReference>
<dbReference type="PANTHER" id="PTHR11165">
    <property type="entry name" value="SKP1"/>
    <property type="match status" value="1"/>
</dbReference>
<dbReference type="InterPro" id="IPR016897">
    <property type="entry name" value="SKP1"/>
</dbReference>
<dbReference type="AlphaFoldDB" id="A0A833VHQ3"/>
<evidence type="ECO:0000259" key="4">
    <source>
        <dbReference type="Pfam" id="PF03931"/>
    </source>
</evidence>
<evidence type="ECO:0000256" key="3">
    <source>
        <dbReference type="ARBA" id="ARBA00022786"/>
    </source>
</evidence>
<keyword evidence="3" id="KW-0833">Ubl conjugation pathway</keyword>
<reference evidence="5" key="1">
    <citation type="submission" date="2020-01" db="EMBL/GenBank/DDBJ databases">
        <title>Genome sequence of Kobresia littledalei, the first chromosome-level genome in the family Cyperaceae.</title>
        <authorList>
            <person name="Qu G."/>
        </authorList>
    </citation>
    <scope>NUCLEOTIDE SEQUENCE</scope>
    <source>
        <strain evidence="5">C.B.Clarke</strain>
        <tissue evidence="5">Leaf</tissue>
    </source>
</reference>
<evidence type="ECO:0000256" key="2">
    <source>
        <dbReference type="ARBA" id="ARBA00009993"/>
    </source>
</evidence>
<dbReference type="SMART" id="SM00512">
    <property type="entry name" value="Skp1"/>
    <property type="match status" value="1"/>
</dbReference>
<dbReference type="GO" id="GO:0006511">
    <property type="term" value="P:ubiquitin-dependent protein catabolic process"/>
    <property type="evidence" value="ECO:0007669"/>
    <property type="project" value="InterPro"/>
</dbReference>
<proteinExistence type="inferred from homology"/>
<dbReference type="GO" id="GO:0016567">
    <property type="term" value="P:protein ubiquitination"/>
    <property type="evidence" value="ECO:0007669"/>
    <property type="project" value="UniProtKB-UniPathway"/>
</dbReference>
<keyword evidence="6" id="KW-1185">Reference proteome</keyword>
<evidence type="ECO:0000313" key="6">
    <source>
        <dbReference type="Proteomes" id="UP000623129"/>
    </source>
</evidence>
<comment type="similarity">
    <text evidence="2">Belongs to the SKP1 family.</text>
</comment>
<evidence type="ECO:0000256" key="1">
    <source>
        <dbReference type="ARBA" id="ARBA00004906"/>
    </source>
</evidence>
<comment type="caution">
    <text evidence="5">The sequence shown here is derived from an EMBL/GenBank/DDBJ whole genome shotgun (WGS) entry which is preliminary data.</text>
</comment>
<feature type="domain" description="SKP1 component POZ" evidence="4">
    <location>
        <begin position="13"/>
        <end position="68"/>
    </location>
</feature>
<dbReference type="InterPro" id="IPR001232">
    <property type="entry name" value="SKP1-like"/>
</dbReference>
<organism evidence="5 6">
    <name type="scientific">Carex littledalei</name>
    <dbReference type="NCBI Taxonomy" id="544730"/>
    <lineage>
        <taxon>Eukaryota</taxon>
        <taxon>Viridiplantae</taxon>
        <taxon>Streptophyta</taxon>
        <taxon>Embryophyta</taxon>
        <taxon>Tracheophyta</taxon>
        <taxon>Spermatophyta</taxon>
        <taxon>Magnoliopsida</taxon>
        <taxon>Liliopsida</taxon>
        <taxon>Poales</taxon>
        <taxon>Cyperaceae</taxon>
        <taxon>Cyperoideae</taxon>
        <taxon>Cariceae</taxon>
        <taxon>Carex</taxon>
        <taxon>Carex subgen. Euthyceras</taxon>
    </lineage>
</organism>
<dbReference type="UniPathway" id="UPA00143"/>
<name>A0A833VHQ3_9POAL</name>
<comment type="pathway">
    <text evidence="1">Protein modification; protein ubiquitination.</text>
</comment>
<dbReference type="SUPFAM" id="SSF81382">
    <property type="entry name" value="Skp1 dimerisation domain-like"/>
    <property type="match status" value="1"/>
</dbReference>
<gene>
    <name evidence="5" type="ORF">FCM35_KLT09746</name>
</gene>
<dbReference type="InterPro" id="IPR011333">
    <property type="entry name" value="SKP1/BTB/POZ_sf"/>
</dbReference>
<dbReference type="OrthoDB" id="7827685at2759"/>
<dbReference type="InterPro" id="IPR016073">
    <property type="entry name" value="Skp1_comp_POZ"/>
</dbReference>